<comment type="subcellular location">
    <subcellularLocation>
        <location evidence="1 8">Cell membrane</location>
        <topology evidence="1 8">Multi-pass membrane protein</topology>
    </subcellularLocation>
</comment>
<comment type="similarity">
    <text evidence="8">Belongs to the binding-protein-dependent transport system permease family.</text>
</comment>
<keyword evidence="6 8" id="KW-1133">Transmembrane helix</keyword>
<sequence>MKLIDLLVEFGGDLLSGLGVTLQLAITGIIFASIIGIVCAIINVSKNKYLKIITSIYINIIRGTPFLVQAYIIYFGLPGAFGIRMSELTAGIIAISLNAGAYMAEIIRGGIEAVDKGQMEAARSLGLSSRKAMRKIILPQALRTMTPSLINQFIITLKDTSILSIIGIRELTMAGKLVIAKNYESMAMWSLVALYYFIIIYVITKISRYIERKTAYGK</sequence>
<feature type="transmembrane region" description="Helical" evidence="8">
    <location>
        <begin position="186"/>
        <end position="204"/>
    </location>
</feature>
<evidence type="ECO:0000256" key="2">
    <source>
        <dbReference type="ARBA" id="ARBA00022448"/>
    </source>
</evidence>
<dbReference type="NCBIfam" id="TIGR01726">
    <property type="entry name" value="HEQRo_perm_3TM"/>
    <property type="match status" value="1"/>
</dbReference>
<evidence type="ECO:0000256" key="5">
    <source>
        <dbReference type="ARBA" id="ARBA00022970"/>
    </source>
</evidence>
<evidence type="ECO:0000256" key="7">
    <source>
        <dbReference type="ARBA" id="ARBA00023136"/>
    </source>
</evidence>
<dbReference type="PANTHER" id="PTHR30614:SF46">
    <property type="entry name" value="ABC TRANSPORTER MEMBRANE SPANNING PERMEASE-GLUTAMINE TRANSPORT"/>
    <property type="match status" value="1"/>
</dbReference>
<organism evidence="10 11">
    <name type="scientific">[Clostridium] polysaccharolyticum</name>
    <dbReference type="NCBI Taxonomy" id="29364"/>
    <lineage>
        <taxon>Bacteria</taxon>
        <taxon>Bacillati</taxon>
        <taxon>Bacillota</taxon>
        <taxon>Clostridia</taxon>
        <taxon>Lachnospirales</taxon>
        <taxon>Lachnospiraceae</taxon>
    </lineage>
</organism>
<evidence type="ECO:0000256" key="6">
    <source>
        <dbReference type="ARBA" id="ARBA00022989"/>
    </source>
</evidence>
<evidence type="ECO:0000313" key="11">
    <source>
        <dbReference type="Proteomes" id="UP000199800"/>
    </source>
</evidence>
<keyword evidence="2 8" id="KW-0813">Transport</keyword>
<dbReference type="AlphaFoldDB" id="A0A1I0EQW6"/>
<dbReference type="GO" id="GO:0006865">
    <property type="term" value="P:amino acid transport"/>
    <property type="evidence" value="ECO:0007669"/>
    <property type="project" value="UniProtKB-KW"/>
</dbReference>
<proteinExistence type="inferred from homology"/>
<evidence type="ECO:0000256" key="3">
    <source>
        <dbReference type="ARBA" id="ARBA00022475"/>
    </source>
</evidence>
<evidence type="ECO:0000259" key="9">
    <source>
        <dbReference type="PROSITE" id="PS50928"/>
    </source>
</evidence>
<keyword evidence="4 8" id="KW-0812">Transmembrane</keyword>
<accession>A0A1I0EQW6</accession>
<dbReference type="RefSeq" id="WP_242939738.1">
    <property type="nucleotide sequence ID" value="NZ_FOHN01000024.1"/>
</dbReference>
<dbReference type="Proteomes" id="UP000199800">
    <property type="component" value="Unassembled WGS sequence"/>
</dbReference>
<dbReference type="Gene3D" id="1.10.3720.10">
    <property type="entry name" value="MetI-like"/>
    <property type="match status" value="1"/>
</dbReference>
<dbReference type="CDD" id="cd06261">
    <property type="entry name" value="TM_PBP2"/>
    <property type="match status" value="1"/>
</dbReference>
<evidence type="ECO:0000313" key="10">
    <source>
        <dbReference type="EMBL" id="SET47914.1"/>
    </source>
</evidence>
<gene>
    <name evidence="10" type="ORF">SAMN04487772_1248</name>
</gene>
<keyword evidence="7 8" id="KW-0472">Membrane</keyword>
<dbReference type="SUPFAM" id="SSF161098">
    <property type="entry name" value="MetI-like"/>
    <property type="match status" value="1"/>
</dbReference>
<name>A0A1I0EQW6_9FIRM</name>
<dbReference type="InterPro" id="IPR043429">
    <property type="entry name" value="ArtM/GltK/GlnP/TcyL/YhdX-like"/>
</dbReference>
<reference evidence="10 11" key="1">
    <citation type="submission" date="2016-10" db="EMBL/GenBank/DDBJ databases">
        <authorList>
            <person name="de Groot N.N."/>
        </authorList>
    </citation>
    <scope>NUCLEOTIDE SEQUENCE [LARGE SCALE GENOMIC DNA]</scope>
    <source>
        <strain evidence="10 11">DSM 1801</strain>
    </source>
</reference>
<keyword evidence="11" id="KW-1185">Reference proteome</keyword>
<dbReference type="EMBL" id="FOHN01000024">
    <property type="protein sequence ID" value="SET47914.1"/>
    <property type="molecule type" value="Genomic_DNA"/>
</dbReference>
<keyword evidence="5" id="KW-0029">Amino-acid transport</keyword>
<dbReference type="PANTHER" id="PTHR30614">
    <property type="entry name" value="MEMBRANE COMPONENT OF AMINO ACID ABC TRANSPORTER"/>
    <property type="match status" value="1"/>
</dbReference>
<keyword evidence="3" id="KW-1003">Cell membrane</keyword>
<feature type="domain" description="ABC transmembrane type-1" evidence="9">
    <location>
        <begin position="18"/>
        <end position="207"/>
    </location>
</feature>
<feature type="transmembrane region" description="Helical" evidence="8">
    <location>
        <begin position="20"/>
        <end position="44"/>
    </location>
</feature>
<dbReference type="PROSITE" id="PS50928">
    <property type="entry name" value="ABC_TM1"/>
    <property type="match status" value="1"/>
</dbReference>
<feature type="transmembrane region" description="Helical" evidence="8">
    <location>
        <begin position="56"/>
        <end position="77"/>
    </location>
</feature>
<evidence type="ECO:0000256" key="1">
    <source>
        <dbReference type="ARBA" id="ARBA00004651"/>
    </source>
</evidence>
<dbReference type="Pfam" id="PF00528">
    <property type="entry name" value="BPD_transp_1"/>
    <property type="match status" value="1"/>
</dbReference>
<evidence type="ECO:0000256" key="8">
    <source>
        <dbReference type="RuleBase" id="RU363032"/>
    </source>
</evidence>
<dbReference type="STRING" id="29364.SAMN04487772_1248"/>
<evidence type="ECO:0000256" key="4">
    <source>
        <dbReference type="ARBA" id="ARBA00022692"/>
    </source>
</evidence>
<dbReference type="GO" id="GO:0022857">
    <property type="term" value="F:transmembrane transporter activity"/>
    <property type="evidence" value="ECO:0007669"/>
    <property type="project" value="InterPro"/>
</dbReference>
<dbReference type="FunFam" id="1.10.3720.10:FF:000033">
    <property type="entry name" value="Polar amino acid ABC transporter permease"/>
    <property type="match status" value="1"/>
</dbReference>
<dbReference type="InterPro" id="IPR035906">
    <property type="entry name" value="MetI-like_sf"/>
</dbReference>
<protein>
    <submittedName>
        <fullName evidence="10">Polar amino acid transport system permease protein</fullName>
    </submittedName>
</protein>
<dbReference type="InterPro" id="IPR000515">
    <property type="entry name" value="MetI-like"/>
</dbReference>
<dbReference type="GO" id="GO:0043190">
    <property type="term" value="C:ATP-binding cassette (ABC) transporter complex"/>
    <property type="evidence" value="ECO:0007669"/>
    <property type="project" value="InterPro"/>
</dbReference>
<dbReference type="InterPro" id="IPR010065">
    <property type="entry name" value="AA_ABC_transptr_permease_3TM"/>
</dbReference>